<proteinExistence type="predicted"/>
<dbReference type="InterPro" id="IPR019587">
    <property type="entry name" value="Polyketide_cyclase/dehydratase"/>
</dbReference>
<feature type="signal peptide" evidence="1">
    <location>
        <begin position="1"/>
        <end position="22"/>
    </location>
</feature>
<dbReference type="Gene3D" id="3.30.530.20">
    <property type="match status" value="1"/>
</dbReference>
<dbReference type="PANTHER" id="PTHR39332">
    <property type="entry name" value="BLL4707 PROTEIN"/>
    <property type="match status" value="1"/>
</dbReference>
<feature type="chain" id="PRO_5016157935" description="SRPBCC family protein" evidence="1">
    <location>
        <begin position="23"/>
        <end position="181"/>
    </location>
</feature>
<evidence type="ECO:0000256" key="1">
    <source>
        <dbReference type="SAM" id="SignalP"/>
    </source>
</evidence>
<organism evidence="2 3">
    <name type="scientific">Rhodovulum sulfidophilum</name>
    <name type="common">Rhodobacter sulfidophilus</name>
    <dbReference type="NCBI Taxonomy" id="35806"/>
    <lineage>
        <taxon>Bacteria</taxon>
        <taxon>Pseudomonadati</taxon>
        <taxon>Pseudomonadota</taxon>
        <taxon>Alphaproteobacteria</taxon>
        <taxon>Rhodobacterales</taxon>
        <taxon>Paracoccaceae</taxon>
        <taxon>Rhodovulum</taxon>
    </lineage>
</organism>
<evidence type="ECO:0000313" key="2">
    <source>
        <dbReference type="EMBL" id="PZQ51457.1"/>
    </source>
</evidence>
<name>A0A2W5Q2F3_RHOSU</name>
<keyword evidence="1" id="KW-0732">Signal</keyword>
<dbReference type="AlphaFoldDB" id="A0A2W5Q2F3"/>
<reference evidence="2 3" key="1">
    <citation type="submission" date="2017-08" db="EMBL/GenBank/DDBJ databases">
        <title>Infants hospitalized years apart are colonized by the same room-sourced microbial strains.</title>
        <authorList>
            <person name="Brooks B."/>
            <person name="Olm M.R."/>
            <person name="Firek B.A."/>
            <person name="Baker R."/>
            <person name="Thomas B.C."/>
            <person name="Morowitz M.J."/>
            <person name="Banfield J.F."/>
        </authorList>
    </citation>
    <scope>NUCLEOTIDE SEQUENCE [LARGE SCALE GENOMIC DNA]</scope>
    <source>
        <strain evidence="2">S2_005_002_R2_34</strain>
    </source>
</reference>
<evidence type="ECO:0000313" key="3">
    <source>
        <dbReference type="Proteomes" id="UP000249185"/>
    </source>
</evidence>
<dbReference type="Pfam" id="PF10604">
    <property type="entry name" value="Polyketide_cyc2"/>
    <property type="match status" value="1"/>
</dbReference>
<dbReference type="Proteomes" id="UP000249185">
    <property type="component" value="Unassembled WGS sequence"/>
</dbReference>
<accession>A0A2W5Q2F3</accession>
<dbReference type="SUPFAM" id="SSF55961">
    <property type="entry name" value="Bet v1-like"/>
    <property type="match status" value="1"/>
</dbReference>
<dbReference type="PANTHER" id="PTHR39332:SF7">
    <property type="entry name" value="SRPBCC FAMILY PROTEIN"/>
    <property type="match status" value="1"/>
</dbReference>
<evidence type="ECO:0008006" key="4">
    <source>
        <dbReference type="Google" id="ProtNLM"/>
    </source>
</evidence>
<protein>
    <recommendedName>
        <fullName evidence="4">SRPBCC family protein</fullName>
    </recommendedName>
</protein>
<dbReference type="InterPro" id="IPR023393">
    <property type="entry name" value="START-like_dom_sf"/>
</dbReference>
<dbReference type="CDD" id="cd07821">
    <property type="entry name" value="PYR_PYL_RCAR_like"/>
    <property type="match status" value="1"/>
</dbReference>
<dbReference type="EMBL" id="QFPW01000002">
    <property type="protein sequence ID" value="PZQ51457.1"/>
    <property type="molecule type" value="Genomic_DNA"/>
</dbReference>
<gene>
    <name evidence="2" type="ORF">DI556_04655</name>
</gene>
<sequence>MKFLSFATALAVVALAPVAASAHGPVRQKVEQTVEIAAPPETVWAKIGHFNDMSWLPGIFSTEADKGDEIGSVRTLTLANADGPKIVEVLDKYDAAKMSYKYRIESVDVSVLPVTNYASTIEVEPTAAGSLVHWKGAFYRGFPNNNPPPELNDEAAVKAVTDLYRAGLDALKAEVESANQG</sequence>
<comment type="caution">
    <text evidence="2">The sequence shown here is derived from an EMBL/GenBank/DDBJ whole genome shotgun (WGS) entry which is preliminary data.</text>
</comment>